<feature type="region of interest" description="Disordered" evidence="6">
    <location>
        <begin position="849"/>
        <end position="873"/>
    </location>
</feature>
<evidence type="ECO:0000259" key="8">
    <source>
        <dbReference type="Pfam" id="PF02010"/>
    </source>
</evidence>
<keyword evidence="4 7" id="KW-1133">Transmembrane helix</keyword>
<gene>
    <name evidence="9" type="ORF">CTAYLR_008162</name>
</gene>
<keyword evidence="3" id="KW-0677">Repeat</keyword>
<feature type="region of interest" description="Disordered" evidence="6">
    <location>
        <begin position="1088"/>
        <end position="1116"/>
    </location>
</feature>
<organism evidence="9 10">
    <name type="scientific">Chrysophaeum taylorii</name>
    <dbReference type="NCBI Taxonomy" id="2483200"/>
    <lineage>
        <taxon>Eukaryota</taxon>
        <taxon>Sar</taxon>
        <taxon>Stramenopiles</taxon>
        <taxon>Ochrophyta</taxon>
        <taxon>Pelagophyceae</taxon>
        <taxon>Pelagomonadales</taxon>
        <taxon>Pelagomonadaceae</taxon>
        <taxon>Chrysophaeum</taxon>
    </lineage>
</organism>
<feature type="transmembrane region" description="Helical" evidence="7">
    <location>
        <begin position="1574"/>
        <end position="1597"/>
    </location>
</feature>
<dbReference type="InterPro" id="IPR002859">
    <property type="entry name" value="PKD/REJ-like"/>
</dbReference>
<comment type="caution">
    <text evidence="9">The sequence shown here is derived from an EMBL/GenBank/DDBJ whole genome shotgun (WGS) entry which is preliminary data.</text>
</comment>
<feature type="transmembrane region" description="Helical" evidence="7">
    <location>
        <begin position="1235"/>
        <end position="1255"/>
    </location>
</feature>
<evidence type="ECO:0000313" key="10">
    <source>
        <dbReference type="Proteomes" id="UP001230188"/>
    </source>
</evidence>
<dbReference type="EMBL" id="JAQMWT010000172">
    <property type="protein sequence ID" value="KAJ8608395.1"/>
    <property type="molecule type" value="Genomic_DNA"/>
</dbReference>
<evidence type="ECO:0000256" key="7">
    <source>
        <dbReference type="SAM" id="Phobius"/>
    </source>
</evidence>
<evidence type="ECO:0000256" key="2">
    <source>
        <dbReference type="ARBA" id="ARBA00022692"/>
    </source>
</evidence>
<name>A0AAD7UIL9_9STRA</name>
<dbReference type="Proteomes" id="UP001230188">
    <property type="component" value="Unassembled WGS sequence"/>
</dbReference>
<reference evidence="9" key="1">
    <citation type="submission" date="2023-01" db="EMBL/GenBank/DDBJ databases">
        <title>Metagenome sequencing of chrysophaentin producing Chrysophaeum taylorii.</title>
        <authorList>
            <person name="Davison J."/>
            <person name="Bewley C."/>
        </authorList>
    </citation>
    <scope>NUCLEOTIDE SEQUENCE</scope>
    <source>
        <strain evidence="9">NIES-1699</strain>
    </source>
</reference>
<dbReference type="PANTHER" id="PTHR46730:SF1">
    <property type="entry name" value="PLAT DOMAIN-CONTAINING PROTEIN"/>
    <property type="match status" value="1"/>
</dbReference>
<feature type="transmembrane region" description="Helical" evidence="7">
    <location>
        <begin position="1772"/>
        <end position="1793"/>
    </location>
</feature>
<feature type="transmembrane region" description="Helical" evidence="7">
    <location>
        <begin position="1609"/>
        <end position="1637"/>
    </location>
</feature>
<dbReference type="GO" id="GO:0006816">
    <property type="term" value="P:calcium ion transport"/>
    <property type="evidence" value="ECO:0007669"/>
    <property type="project" value="TreeGrafter"/>
</dbReference>
<feature type="domain" description="PKD/REJ-like" evidence="8">
    <location>
        <begin position="269"/>
        <end position="670"/>
    </location>
</feature>
<sequence length="1812" mass="194490">MSAVFDATGANVVVSFDASTDQASLTAGDTFECDLVLHFADVDEASCYWIDSASINADVTATTVVPQSNMTLLPSVVKAERTNEYWDCYQYANSSTVAVEASSTALVPSAKLSGSTTVGACDGLTVSSSLSSGSGGRAFYYSWNVTLFPAAMNSEPPAREALDDVLARANAGKYGRSTFEATSDELRAMLNVNITTTLEVLLTLENFLGFSSTSDPFGVTILDDEIPAVAIAGGVYQEYHRSDEISIKADGAASSCDDDGGTGDSNGGVNYEWQLYNLTYYEEKDERITPTGIVSNSNDPRFFKTASYALEINTYLLLATVSDRVTEANNTAYTVLNITKSYVAAEITGADRAVSSYESIELSGESSYDNDVEDSVTGAAAGLSFSWNCATTTGGTACPWSLPAKETITLNATETTSGIASNVTIMLAVTATDGRTSTTSATLWFVNSERIPAVAISTSGGGTTVVNSEDVTFYGTATLAGVETITSTWSVSRGSLTNGETLANWASTAVALSGQSTSAVWTHNLVLASGALVSGATYTFTLEARTLEGEVGYSVVRVRAAFPPTPGSLEVKPAAGVDLETEFALTTDGWSADYLPLKYSFYSTAGLSESTLRTADVDVSVSSVYLAAGDPNVTVTVTAHDDLGSETSISRNVTVSSATLNLTAVTSLLESAFTSNSLESVCQVVFSSARSATKQNSSESASVFSRLVSGLTQATALMDSDTLIVQQMTSALKATVAAPEHLSYDTALLALNNLTYTMALMGSEIGATSTTSTNLGAAVSSLLDTDLFSSDDDNDDAGGGNSTVAGDTLVSSLDAIGAGQLRDATLGQYASYVTTGNLQMAAQLVSSQNSTTGSSRSLQPRESESSIDLPAALDDDSEEEYNVWFAELGVNPYVSGNVTSNVVRWGISSSSDGRRRRRRLDTSTTTTTTTISVELNIFSNDTLDETEAESANVTCACEYYGNVTYECADGTVLVKECDGLPGTYWVSCPTSTTDCRFWQEGSWSTGCTAISTVSNVTTCRCSVPSTAQASMATGQKLSAMATAYTSQFDSAPDVGRALYMFMALGILLVACLLLVAAGCVLDRRDRAREDERGRRQSMTTPPPPPEEEEDQTRRVSTHYDTLCESQKWTSIKNAVVQAHPLSAWYSTYSKTVPRSCRAWNVCFDVLTFAFGLCVEYNISYPNHPGCITKTSKEDCEALKVSQFAGGHSLCVWHNCAQECGINEPSTGAATSPEHYFIIALVLLVSLPITKLYTYLFENYLVAPLPEALSRLVRAVPNGGGAPSRSDEPASEDDAVSLDEIRVEDLISEQITDVDAVTFVASTRIEGKDKLTMITTTEQPSPSFGPRQAGETTPVKKKPVGRSTILAMAGRAPSSVARYAAAAAAAALGRSSSLYRKISDLCLDETKKSVGMSEDVAAEEAMVVVARSSSLAPQVCELVIAQLSELRTLMSNLEGGRRRRREDEDARQVQVALLRELSDDILRRWQWVEDRELFEENVASVLREQAEEAVAWRVEISALREKHAGDDEAFMEEASKTIASVEHVSRMSLLERKVLNACRSRVESDLEAPDAPPGALGFATAWTLVLILAGFMCYYLIASAAIWGHAKSRAWLLSCAISFVLIYFIAMPCELFFFAVWLPRLVIDRLDVDHPRARRRFPFKAQTPSAATLLLELEPDLARTRAAQQLYATPEKTDDIKRVVEALPDIASDARWYPTIDTRILLLVVGLFLSLPDELQEIIFEEFIGIVPTLSAHLLPGPVRAFASHSLRRAENVVITVFILGLAVLIIGVVYATLERARLLVRACNLKLLGRRR</sequence>
<feature type="transmembrane region" description="Helical" evidence="7">
    <location>
        <begin position="1057"/>
        <end position="1081"/>
    </location>
</feature>
<keyword evidence="5 7" id="KW-0472">Membrane</keyword>
<dbReference type="Pfam" id="PF02010">
    <property type="entry name" value="REJ"/>
    <property type="match status" value="1"/>
</dbReference>
<dbReference type="GO" id="GO:0005261">
    <property type="term" value="F:monoatomic cation channel activity"/>
    <property type="evidence" value="ECO:0007669"/>
    <property type="project" value="TreeGrafter"/>
</dbReference>
<dbReference type="GO" id="GO:0005886">
    <property type="term" value="C:plasma membrane"/>
    <property type="evidence" value="ECO:0007669"/>
    <property type="project" value="TreeGrafter"/>
</dbReference>
<evidence type="ECO:0000256" key="6">
    <source>
        <dbReference type="SAM" id="MobiDB-lite"/>
    </source>
</evidence>
<keyword evidence="10" id="KW-1185">Reference proteome</keyword>
<dbReference type="PANTHER" id="PTHR46730">
    <property type="entry name" value="POLYCYSTIN-1"/>
    <property type="match status" value="1"/>
</dbReference>
<evidence type="ECO:0000313" key="9">
    <source>
        <dbReference type="EMBL" id="KAJ8608395.1"/>
    </source>
</evidence>
<evidence type="ECO:0000256" key="3">
    <source>
        <dbReference type="ARBA" id="ARBA00022737"/>
    </source>
</evidence>
<proteinExistence type="predicted"/>
<evidence type="ECO:0000256" key="5">
    <source>
        <dbReference type="ARBA" id="ARBA00023136"/>
    </source>
</evidence>
<evidence type="ECO:0000256" key="4">
    <source>
        <dbReference type="ARBA" id="ARBA00022989"/>
    </source>
</evidence>
<keyword evidence="2 7" id="KW-0812">Transmembrane</keyword>
<accession>A0AAD7UIL9</accession>
<evidence type="ECO:0000256" key="1">
    <source>
        <dbReference type="ARBA" id="ARBA00004370"/>
    </source>
</evidence>
<protein>
    <recommendedName>
        <fullName evidence="8">PKD/REJ-like domain-containing protein</fullName>
    </recommendedName>
</protein>
<feature type="region of interest" description="Disordered" evidence="6">
    <location>
        <begin position="1335"/>
        <end position="1357"/>
    </location>
</feature>
<comment type="subcellular location">
    <subcellularLocation>
        <location evidence="1">Membrane</location>
    </subcellularLocation>
</comment>